<sequence length="45" mass="4783">MLRTIVIGSCVSVQGTFVRGLPDGKILVRVGEREFAGQPVPTRAA</sequence>
<protein>
    <submittedName>
        <fullName evidence="1">Uncharacterized protein</fullName>
    </submittedName>
</protein>
<keyword evidence="2" id="KW-1185">Reference proteome</keyword>
<organism evidence="1 2">
    <name type="scientific">Thalassovita taeanensis</name>
    <dbReference type="NCBI Taxonomy" id="657014"/>
    <lineage>
        <taxon>Bacteria</taxon>
        <taxon>Pseudomonadati</taxon>
        <taxon>Pseudomonadota</taxon>
        <taxon>Alphaproteobacteria</taxon>
        <taxon>Rhodobacterales</taxon>
        <taxon>Roseobacteraceae</taxon>
        <taxon>Thalassovita</taxon>
    </lineage>
</organism>
<dbReference type="STRING" id="657014.SAMN04488092_11585"/>
<dbReference type="Proteomes" id="UP000198634">
    <property type="component" value="Unassembled WGS sequence"/>
</dbReference>
<gene>
    <name evidence="1" type="ORF">SAMN04488092_11585</name>
</gene>
<evidence type="ECO:0000313" key="1">
    <source>
        <dbReference type="EMBL" id="SEQ88011.1"/>
    </source>
</evidence>
<evidence type="ECO:0000313" key="2">
    <source>
        <dbReference type="Proteomes" id="UP000198634"/>
    </source>
</evidence>
<reference evidence="1 2" key="1">
    <citation type="submission" date="2016-10" db="EMBL/GenBank/DDBJ databases">
        <authorList>
            <person name="de Groot N.N."/>
        </authorList>
    </citation>
    <scope>NUCLEOTIDE SEQUENCE [LARGE SCALE GENOMIC DNA]</scope>
    <source>
        <strain evidence="1 2">DSM 22007</strain>
    </source>
</reference>
<name>A0A1H9JM35_9RHOB</name>
<dbReference type="EMBL" id="FOEP01000015">
    <property type="protein sequence ID" value="SEQ88011.1"/>
    <property type="molecule type" value="Genomic_DNA"/>
</dbReference>
<dbReference type="AlphaFoldDB" id="A0A1H9JM35"/>
<accession>A0A1H9JM35</accession>
<proteinExistence type="predicted"/>